<dbReference type="InterPro" id="IPR038488">
    <property type="entry name" value="Integrase_DNA-bd_sf"/>
</dbReference>
<dbReference type="InterPro" id="IPR011010">
    <property type="entry name" value="DNA_brk_join_enz"/>
</dbReference>
<dbReference type="EMBL" id="CABPSD010000011">
    <property type="protein sequence ID" value="VVE30609.1"/>
    <property type="molecule type" value="Genomic_DNA"/>
</dbReference>
<dbReference type="SUPFAM" id="SSF56349">
    <property type="entry name" value="DNA breaking-rejoining enzymes"/>
    <property type="match status" value="1"/>
</dbReference>
<protein>
    <submittedName>
        <fullName evidence="5">Preprotein translocase</fullName>
    </submittedName>
</protein>
<evidence type="ECO:0000259" key="4">
    <source>
        <dbReference type="PROSITE" id="PS51898"/>
    </source>
</evidence>
<evidence type="ECO:0000256" key="3">
    <source>
        <dbReference type="ARBA" id="ARBA00023172"/>
    </source>
</evidence>
<accession>A0A5E4X2V4</accession>
<dbReference type="Pfam" id="PF13356">
    <property type="entry name" value="Arm-DNA-bind_3"/>
    <property type="match status" value="1"/>
</dbReference>
<dbReference type="Gene3D" id="3.30.160.390">
    <property type="entry name" value="Integrase, DNA-binding domain"/>
    <property type="match status" value="1"/>
</dbReference>
<comment type="similarity">
    <text evidence="1">Belongs to the 'phage' integrase family.</text>
</comment>
<keyword evidence="3" id="KW-0233">DNA recombination</keyword>
<feature type="domain" description="Tyr recombinase" evidence="4">
    <location>
        <begin position="239"/>
        <end position="411"/>
    </location>
</feature>
<dbReference type="Proteomes" id="UP000368474">
    <property type="component" value="Unassembled WGS sequence"/>
</dbReference>
<keyword evidence="6" id="KW-1185">Reference proteome</keyword>
<dbReference type="AlphaFoldDB" id="A0A5E4X2V4"/>
<organism evidence="5 6">
    <name type="scientific">Pandoraea morbifera</name>
    <dbReference type="NCBI Taxonomy" id="2508300"/>
    <lineage>
        <taxon>Bacteria</taxon>
        <taxon>Pseudomonadati</taxon>
        <taxon>Pseudomonadota</taxon>
        <taxon>Betaproteobacteria</taxon>
        <taxon>Burkholderiales</taxon>
        <taxon>Burkholderiaceae</taxon>
        <taxon>Pandoraea</taxon>
    </lineage>
</organism>
<dbReference type="InterPro" id="IPR025166">
    <property type="entry name" value="Integrase_DNA_bind_dom"/>
</dbReference>
<dbReference type="GO" id="GO:0003677">
    <property type="term" value="F:DNA binding"/>
    <property type="evidence" value="ECO:0007669"/>
    <property type="project" value="InterPro"/>
</dbReference>
<dbReference type="InterPro" id="IPR013762">
    <property type="entry name" value="Integrase-like_cat_sf"/>
</dbReference>
<evidence type="ECO:0000313" key="6">
    <source>
        <dbReference type="Proteomes" id="UP000368474"/>
    </source>
</evidence>
<dbReference type="InterPro" id="IPR050808">
    <property type="entry name" value="Phage_Integrase"/>
</dbReference>
<dbReference type="PANTHER" id="PTHR30629:SF6">
    <property type="entry name" value="PROPHAGE INTEGRASE INTA-RELATED"/>
    <property type="match status" value="1"/>
</dbReference>
<evidence type="ECO:0000313" key="5">
    <source>
        <dbReference type="EMBL" id="VVE30609.1"/>
    </source>
</evidence>
<dbReference type="GO" id="GO:0006310">
    <property type="term" value="P:DNA recombination"/>
    <property type="evidence" value="ECO:0007669"/>
    <property type="project" value="UniProtKB-KW"/>
</dbReference>
<dbReference type="InterPro" id="IPR002104">
    <property type="entry name" value="Integrase_catalytic"/>
</dbReference>
<evidence type="ECO:0000256" key="1">
    <source>
        <dbReference type="ARBA" id="ARBA00008857"/>
    </source>
</evidence>
<dbReference type="GO" id="GO:0015074">
    <property type="term" value="P:DNA integration"/>
    <property type="evidence" value="ECO:0007669"/>
    <property type="project" value="UniProtKB-KW"/>
</dbReference>
<dbReference type="Pfam" id="PF00589">
    <property type="entry name" value="Phage_integrase"/>
    <property type="match status" value="1"/>
</dbReference>
<name>A0A5E4X2V4_9BURK</name>
<dbReference type="PANTHER" id="PTHR30629">
    <property type="entry name" value="PROPHAGE INTEGRASE"/>
    <property type="match status" value="1"/>
</dbReference>
<proteinExistence type="inferred from homology"/>
<reference evidence="5 6" key="1">
    <citation type="submission" date="2019-08" db="EMBL/GenBank/DDBJ databases">
        <authorList>
            <person name="Peeters C."/>
        </authorList>
    </citation>
    <scope>NUCLEOTIDE SEQUENCE [LARGE SCALE GENOMIC DNA]</scope>
    <source>
        <strain evidence="5 6">LMG 31116</strain>
    </source>
</reference>
<dbReference type="PROSITE" id="PS51898">
    <property type="entry name" value="TYR_RECOMBINASE"/>
    <property type="match status" value="1"/>
</dbReference>
<keyword evidence="2" id="KW-0229">DNA integration</keyword>
<gene>
    <name evidence="5" type="ORF">PMO31116_03589</name>
</gene>
<dbReference type="Gene3D" id="1.10.443.10">
    <property type="entry name" value="Intergrase catalytic core"/>
    <property type="match status" value="1"/>
</dbReference>
<evidence type="ECO:0000256" key="2">
    <source>
        <dbReference type="ARBA" id="ARBA00022908"/>
    </source>
</evidence>
<sequence>MVAKINFTAARVERHECPSGKVQSFLWDSRAPGLGLRATAGGAKTYVFQGKLHGRTLRLTLGDHRSVTIEQAQDEARRLQRLVTAGVDPRVDKAETLEARKRELEQRRQIEERGTLIARDAWNTYMAEPHEQWSDRHRLDHENAAALGGQAKKRGKGLTTAGPLAPLLALPLASIDAAVVREWVRNERAARETVAVNAFRKFRTFINWCAKSSRYAGIANHDCCRDDSVMSAVPKQRAKEHDCLQREQLVQWFNAVRSISNRVISAYLQGLLITGARREELAALRWADVDFQWRSLQLSDKVEETGRTIPLTPYLSSLLAALPRRNEWVFSSPLAADGKLTEPRIAHTKALAVAGLPHVSLHGLRRSFGTLSEWCEVPVGVVAQIQGHKPSALAEKHYRRRPLDLLRMWHDKVEAWMLEQARIEFDAAVADKPSLQAVK</sequence>